<accession>A0A0M0KAR5</accession>
<keyword evidence="1" id="KW-0472">Membrane</keyword>
<dbReference type="EMBL" id="JWZX01000700">
    <property type="protein sequence ID" value="KOO35925.1"/>
    <property type="molecule type" value="Genomic_DNA"/>
</dbReference>
<evidence type="ECO:0000313" key="3">
    <source>
        <dbReference type="Proteomes" id="UP000037460"/>
    </source>
</evidence>
<gene>
    <name evidence="2" type="ORF">Ctob_014241</name>
</gene>
<keyword evidence="1" id="KW-0812">Transmembrane</keyword>
<sequence length="166" mass="17990">MLTGPELIDTCVSIDTFAPQFLWLLIVAAPRSTLTRSVMGSIGPILALSLVHLAVVITAASAPGGTEPIAIFADVFDPAKNQLEGMERLFAVRDFVAEEWPHVLIWDLFVGRAIWLDSLERETPFTWSALLLCNGIGPPGLLLYVVLCLATGRGLPTLGYDEARQS</sequence>
<keyword evidence="1" id="KW-1133">Transmembrane helix</keyword>
<evidence type="ECO:0000313" key="2">
    <source>
        <dbReference type="EMBL" id="KOO35925.1"/>
    </source>
</evidence>
<dbReference type="Pfam" id="PF14108">
    <property type="entry name" value="ABA4-like"/>
    <property type="match status" value="1"/>
</dbReference>
<dbReference type="AlphaFoldDB" id="A0A0M0KAR5"/>
<dbReference type="PANTHER" id="PTHR34543:SF1">
    <property type="entry name" value="PROTEIN ABA DEFICIENT 4, CHLOROPLASTIC"/>
    <property type="match status" value="1"/>
</dbReference>
<proteinExistence type="predicted"/>
<organism evidence="2 3">
    <name type="scientific">Chrysochromulina tobinii</name>
    <dbReference type="NCBI Taxonomy" id="1460289"/>
    <lineage>
        <taxon>Eukaryota</taxon>
        <taxon>Haptista</taxon>
        <taxon>Haptophyta</taxon>
        <taxon>Prymnesiophyceae</taxon>
        <taxon>Prymnesiales</taxon>
        <taxon>Chrysochromulinaceae</taxon>
        <taxon>Chrysochromulina</taxon>
    </lineage>
</organism>
<keyword evidence="3" id="KW-1185">Reference proteome</keyword>
<evidence type="ECO:0000256" key="1">
    <source>
        <dbReference type="SAM" id="Phobius"/>
    </source>
</evidence>
<dbReference type="PANTHER" id="PTHR34543">
    <property type="entry name" value="PROTEIN ABA DEFICIENT 4, CHLOROPLASTIC"/>
    <property type="match status" value="1"/>
</dbReference>
<name>A0A0M0KAR5_9EUKA</name>
<reference evidence="3" key="1">
    <citation type="journal article" date="2015" name="PLoS Genet.">
        <title>Genome Sequence and Transcriptome Analyses of Chrysochromulina tobin: Metabolic Tools for Enhanced Algal Fitness in the Prominent Order Prymnesiales (Haptophyceae).</title>
        <authorList>
            <person name="Hovde B.T."/>
            <person name="Deodato C.R."/>
            <person name="Hunsperger H.M."/>
            <person name="Ryken S.A."/>
            <person name="Yost W."/>
            <person name="Jha R.K."/>
            <person name="Patterson J."/>
            <person name="Monnat R.J. Jr."/>
            <person name="Barlow S.B."/>
            <person name="Starkenburg S.R."/>
            <person name="Cattolico R.A."/>
        </authorList>
    </citation>
    <scope>NUCLEOTIDE SEQUENCE</scope>
    <source>
        <strain evidence="3">CCMP291</strain>
    </source>
</reference>
<feature type="transmembrane region" description="Helical" evidence="1">
    <location>
        <begin position="125"/>
        <end position="150"/>
    </location>
</feature>
<dbReference type="OrthoDB" id="196782at2759"/>
<feature type="transmembrane region" description="Helical" evidence="1">
    <location>
        <begin position="42"/>
        <end position="62"/>
    </location>
</feature>
<dbReference type="InterPro" id="IPR025461">
    <property type="entry name" value="ABA4-like"/>
</dbReference>
<protein>
    <recommendedName>
        <fullName evidence="4">DUF4281 domain-containing protein</fullName>
    </recommendedName>
</protein>
<dbReference type="Proteomes" id="UP000037460">
    <property type="component" value="Unassembled WGS sequence"/>
</dbReference>
<evidence type="ECO:0008006" key="4">
    <source>
        <dbReference type="Google" id="ProtNLM"/>
    </source>
</evidence>
<comment type="caution">
    <text evidence="2">The sequence shown here is derived from an EMBL/GenBank/DDBJ whole genome shotgun (WGS) entry which is preliminary data.</text>
</comment>